<evidence type="ECO:0000313" key="1">
    <source>
        <dbReference type="EMBL" id="NML60335.1"/>
    </source>
</evidence>
<organism evidence="1 2">
    <name type="scientific">Massilia polaris</name>
    <dbReference type="NCBI Taxonomy" id="2728846"/>
    <lineage>
        <taxon>Bacteria</taxon>
        <taxon>Pseudomonadati</taxon>
        <taxon>Pseudomonadota</taxon>
        <taxon>Betaproteobacteria</taxon>
        <taxon>Burkholderiales</taxon>
        <taxon>Oxalobacteraceae</taxon>
        <taxon>Telluria group</taxon>
        <taxon>Massilia</taxon>
    </lineage>
</organism>
<keyword evidence="1" id="KW-0808">Transferase</keyword>
<dbReference type="Proteomes" id="UP000583752">
    <property type="component" value="Unassembled WGS sequence"/>
</dbReference>
<dbReference type="AlphaFoldDB" id="A0A848HFU8"/>
<dbReference type="EMBL" id="JABBGG010000002">
    <property type="protein sequence ID" value="NML60335.1"/>
    <property type="molecule type" value="Genomic_DNA"/>
</dbReference>
<reference evidence="1 2" key="1">
    <citation type="submission" date="2020-04" db="EMBL/GenBank/DDBJ databases">
        <title>Massilia sp. RP-1-19 isolated from soil.</title>
        <authorList>
            <person name="Dahal R.H."/>
        </authorList>
    </citation>
    <scope>NUCLEOTIDE SEQUENCE [LARGE SCALE GENOMIC DNA]</scope>
    <source>
        <strain evidence="1 2">RP-1-19</strain>
    </source>
</reference>
<protein>
    <submittedName>
        <fullName evidence="1">N-acetyltransferase</fullName>
    </submittedName>
</protein>
<dbReference type="SUPFAM" id="SSF55729">
    <property type="entry name" value="Acyl-CoA N-acyltransferases (Nat)"/>
    <property type="match status" value="1"/>
</dbReference>
<sequence length="237" mass="26585">MRKQFQQTVRQIGWVNSGWYALSRGLALISARRVRLFRYYLVAQPVTTVPFSKGRGAAIDVREVMEGELDASQFDRPATVIAERYRRGGRCLAAWKDGVLLGYLWFTLADYQEDEVRAVFSPGEGVAWDFDVQIFPKHQFTMAFPRLWDRANLLLHSLGVRWSCSRISAFNAASGAAHRRLGARRIATALFLVCGKWQLTLATQLPFVQLSVGAAGAPKFRLAPAQDHQQPGETGRA</sequence>
<accession>A0A848HFU8</accession>
<proteinExistence type="predicted"/>
<gene>
    <name evidence="1" type="ORF">HHL21_04380</name>
</gene>
<dbReference type="GO" id="GO:0016740">
    <property type="term" value="F:transferase activity"/>
    <property type="evidence" value="ECO:0007669"/>
    <property type="project" value="UniProtKB-KW"/>
</dbReference>
<dbReference type="Gene3D" id="3.40.630.30">
    <property type="match status" value="1"/>
</dbReference>
<dbReference type="InterPro" id="IPR016181">
    <property type="entry name" value="Acyl_CoA_acyltransferase"/>
</dbReference>
<dbReference type="RefSeq" id="WP_169464050.1">
    <property type="nucleotide sequence ID" value="NZ_JABBGG010000002.1"/>
</dbReference>
<comment type="caution">
    <text evidence="1">The sequence shown here is derived from an EMBL/GenBank/DDBJ whole genome shotgun (WGS) entry which is preliminary data.</text>
</comment>
<keyword evidence="2" id="KW-1185">Reference proteome</keyword>
<evidence type="ECO:0000313" key="2">
    <source>
        <dbReference type="Proteomes" id="UP000583752"/>
    </source>
</evidence>
<name>A0A848HFU8_9BURK</name>